<dbReference type="InterPro" id="IPR034086">
    <property type="entry name" value="PMEI_plant"/>
</dbReference>
<dbReference type="NCBIfam" id="TIGR01614">
    <property type="entry name" value="PME_inhib"/>
    <property type="match status" value="1"/>
</dbReference>
<dbReference type="GeneID" id="113866560"/>
<keyword evidence="6" id="KW-1185">Reference proteome</keyword>
<sequence>MGYKFSSLVTTLFLLVASSYAISKEEVNAICKETNNPSFCVTLLSPHLNATFYELIEHTIDGERLSITNTIKLINALISQSAKNPTAQKHYKVCLEHLSKDALSDLERSQELLKKGDYQNVGVAALAIVLDVEDCRVGGSPFLDPSMLPKYLSAVDLFAQMIISISKYLHR</sequence>
<dbReference type="Gene3D" id="1.20.140.40">
    <property type="entry name" value="Invertase/pectin methylesterase inhibitor family protein"/>
    <property type="match status" value="1"/>
</dbReference>
<feature type="chain" id="PRO_5034143338" evidence="4">
    <location>
        <begin position="22"/>
        <end position="171"/>
    </location>
</feature>
<dbReference type="InterPro" id="IPR052421">
    <property type="entry name" value="PCW_Enzyme_Inhibitor"/>
</dbReference>
<reference evidence="6" key="1">
    <citation type="journal article" date="2019" name="Toxins">
        <title>Detection of Abrin-Like and Prepropulchellin-Like Toxin Genes and Transcripts Using Whole Genome Sequencing and Full-Length Transcript Sequencing of Abrus precatorius.</title>
        <authorList>
            <person name="Hovde B.T."/>
            <person name="Daligault H.E."/>
            <person name="Hanschen E.R."/>
            <person name="Kunde Y.A."/>
            <person name="Johnson M.B."/>
            <person name="Starkenburg S.R."/>
            <person name="Johnson S.L."/>
        </authorList>
    </citation>
    <scope>NUCLEOTIDE SEQUENCE [LARGE SCALE GENOMIC DNA]</scope>
</reference>
<dbReference type="KEGG" id="aprc:113866560"/>
<keyword evidence="2" id="KW-1015">Disulfide bond</keyword>
<dbReference type="InterPro" id="IPR006501">
    <property type="entry name" value="Pectinesterase_inhib_dom"/>
</dbReference>
<dbReference type="PANTHER" id="PTHR36710:SF20">
    <property type="entry name" value="PECTINESTERASE INHIBITOR DOMAIN PROTEIN"/>
    <property type="match status" value="1"/>
</dbReference>
<dbReference type="InterPro" id="IPR035513">
    <property type="entry name" value="Invertase/methylesterase_inhib"/>
</dbReference>
<evidence type="ECO:0000256" key="1">
    <source>
        <dbReference type="ARBA" id="ARBA00022729"/>
    </source>
</evidence>
<evidence type="ECO:0000313" key="6">
    <source>
        <dbReference type="Proteomes" id="UP000694853"/>
    </source>
</evidence>
<dbReference type="OrthoDB" id="1413774at2759"/>
<name>A0A8B8LMN3_ABRPR</name>
<evidence type="ECO:0000256" key="3">
    <source>
        <dbReference type="ARBA" id="ARBA00038471"/>
    </source>
</evidence>
<dbReference type="CDD" id="cd15797">
    <property type="entry name" value="PMEI"/>
    <property type="match status" value="1"/>
</dbReference>
<dbReference type="PANTHER" id="PTHR36710">
    <property type="entry name" value="PECTINESTERASE INHIBITOR-LIKE"/>
    <property type="match status" value="1"/>
</dbReference>
<gene>
    <name evidence="7" type="primary">LOC113866560</name>
</gene>
<feature type="signal peptide" evidence="4">
    <location>
        <begin position="1"/>
        <end position="21"/>
    </location>
</feature>
<dbReference type="SUPFAM" id="SSF101148">
    <property type="entry name" value="Plant invertase/pectin methylesterase inhibitor"/>
    <property type="match status" value="1"/>
</dbReference>
<protein>
    <submittedName>
        <fullName evidence="7">Pectinesterase inhibitor 1-like</fullName>
    </submittedName>
</protein>
<dbReference type="Pfam" id="PF04043">
    <property type="entry name" value="PMEI"/>
    <property type="match status" value="1"/>
</dbReference>
<evidence type="ECO:0000259" key="5">
    <source>
        <dbReference type="SMART" id="SM00856"/>
    </source>
</evidence>
<accession>A0A8B8LMN3</accession>
<dbReference type="AlphaFoldDB" id="A0A8B8LMN3"/>
<evidence type="ECO:0000256" key="4">
    <source>
        <dbReference type="SAM" id="SignalP"/>
    </source>
</evidence>
<proteinExistence type="inferred from homology"/>
<organism evidence="6 7">
    <name type="scientific">Abrus precatorius</name>
    <name type="common">Indian licorice</name>
    <name type="synonym">Glycine abrus</name>
    <dbReference type="NCBI Taxonomy" id="3816"/>
    <lineage>
        <taxon>Eukaryota</taxon>
        <taxon>Viridiplantae</taxon>
        <taxon>Streptophyta</taxon>
        <taxon>Embryophyta</taxon>
        <taxon>Tracheophyta</taxon>
        <taxon>Spermatophyta</taxon>
        <taxon>Magnoliopsida</taxon>
        <taxon>eudicotyledons</taxon>
        <taxon>Gunneridae</taxon>
        <taxon>Pentapetalae</taxon>
        <taxon>rosids</taxon>
        <taxon>fabids</taxon>
        <taxon>Fabales</taxon>
        <taxon>Fabaceae</taxon>
        <taxon>Papilionoideae</taxon>
        <taxon>50 kb inversion clade</taxon>
        <taxon>NPAAA clade</taxon>
        <taxon>indigoferoid/millettioid clade</taxon>
        <taxon>Abreae</taxon>
        <taxon>Abrus</taxon>
    </lineage>
</organism>
<reference evidence="7" key="2">
    <citation type="submission" date="2025-08" db="UniProtKB">
        <authorList>
            <consortium name="RefSeq"/>
        </authorList>
    </citation>
    <scope>IDENTIFICATION</scope>
    <source>
        <tissue evidence="7">Young leaves</tissue>
    </source>
</reference>
<dbReference type="RefSeq" id="XP_027357187.1">
    <property type="nucleotide sequence ID" value="XM_027501386.1"/>
</dbReference>
<dbReference type="SMART" id="SM00856">
    <property type="entry name" value="PMEI"/>
    <property type="match status" value="1"/>
</dbReference>
<feature type="domain" description="Pectinesterase inhibitor" evidence="5">
    <location>
        <begin position="22"/>
        <end position="169"/>
    </location>
</feature>
<evidence type="ECO:0000256" key="2">
    <source>
        <dbReference type="ARBA" id="ARBA00023157"/>
    </source>
</evidence>
<dbReference type="GO" id="GO:0046910">
    <property type="term" value="F:pectinesterase inhibitor activity"/>
    <property type="evidence" value="ECO:0007669"/>
    <property type="project" value="InterPro"/>
</dbReference>
<dbReference type="Proteomes" id="UP000694853">
    <property type="component" value="Unplaced"/>
</dbReference>
<comment type="similarity">
    <text evidence="3">Belongs to the PMEI family.</text>
</comment>
<evidence type="ECO:0000313" key="7">
    <source>
        <dbReference type="RefSeq" id="XP_027357187.1"/>
    </source>
</evidence>
<keyword evidence="1 4" id="KW-0732">Signal</keyword>